<gene>
    <name evidence="1" type="ORF">M422DRAFT_32268</name>
</gene>
<dbReference type="EMBL" id="KN837144">
    <property type="protein sequence ID" value="KIJ40431.1"/>
    <property type="molecule type" value="Genomic_DNA"/>
</dbReference>
<sequence>MGHLGVGDLVAIREHMVTWVVSCRCRSCGVRRVEKKSGMSGMGCSGVLEETRNEFHASC</sequence>
<evidence type="ECO:0000313" key="1">
    <source>
        <dbReference type="EMBL" id="KIJ40431.1"/>
    </source>
</evidence>
<name>A0A0C9VR87_SPHS4</name>
<keyword evidence="2" id="KW-1185">Reference proteome</keyword>
<evidence type="ECO:0000313" key="2">
    <source>
        <dbReference type="Proteomes" id="UP000054279"/>
    </source>
</evidence>
<proteinExistence type="predicted"/>
<reference evidence="1 2" key="1">
    <citation type="submission" date="2014-06" db="EMBL/GenBank/DDBJ databases">
        <title>Evolutionary Origins and Diversification of the Mycorrhizal Mutualists.</title>
        <authorList>
            <consortium name="DOE Joint Genome Institute"/>
            <consortium name="Mycorrhizal Genomics Consortium"/>
            <person name="Kohler A."/>
            <person name="Kuo A."/>
            <person name="Nagy L.G."/>
            <person name="Floudas D."/>
            <person name="Copeland A."/>
            <person name="Barry K.W."/>
            <person name="Cichocki N."/>
            <person name="Veneault-Fourrey C."/>
            <person name="LaButti K."/>
            <person name="Lindquist E.A."/>
            <person name="Lipzen A."/>
            <person name="Lundell T."/>
            <person name="Morin E."/>
            <person name="Murat C."/>
            <person name="Riley R."/>
            <person name="Ohm R."/>
            <person name="Sun H."/>
            <person name="Tunlid A."/>
            <person name="Henrissat B."/>
            <person name="Grigoriev I.V."/>
            <person name="Hibbett D.S."/>
            <person name="Martin F."/>
        </authorList>
    </citation>
    <scope>NUCLEOTIDE SEQUENCE [LARGE SCALE GENOMIC DNA]</scope>
    <source>
        <strain evidence="1 2">SS14</strain>
    </source>
</reference>
<protein>
    <submittedName>
        <fullName evidence="1">Uncharacterized protein</fullName>
    </submittedName>
</protein>
<accession>A0A0C9VR87</accession>
<dbReference type="Proteomes" id="UP000054279">
    <property type="component" value="Unassembled WGS sequence"/>
</dbReference>
<dbReference type="HOGENOM" id="CLU_3002279_0_0_1"/>
<dbReference type="AlphaFoldDB" id="A0A0C9VR87"/>
<organism evidence="1 2">
    <name type="scientific">Sphaerobolus stellatus (strain SS14)</name>
    <dbReference type="NCBI Taxonomy" id="990650"/>
    <lineage>
        <taxon>Eukaryota</taxon>
        <taxon>Fungi</taxon>
        <taxon>Dikarya</taxon>
        <taxon>Basidiomycota</taxon>
        <taxon>Agaricomycotina</taxon>
        <taxon>Agaricomycetes</taxon>
        <taxon>Phallomycetidae</taxon>
        <taxon>Geastrales</taxon>
        <taxon>Sphaerobolaceae</taxon>
        <taxon>Sphaerobolus</taxon>
    </lineage>
</organism>